<dbReference type="InterPro" id="IPR006644">
    <property type="entry name" value="Cadg"/>
</dbReference>
<evidence type="ECO:0000256" key="1">
    <source>
        <dbReference type="ARBA" id="ARBA00022737"/>
    </source>
</evidence>
<dbReference type="InterPro" id="IPR043555">
    <property type="entry name" value="SRPX-like"/>
</dbReference>
<feature type="domain" description="HYR" evidence="3">
    <location>
        <begin position="965"/>
        <end position="1047"/>
    </location>
</feature>
<dbReference type="EMBL" id="FQUM01000010">
    <property type="protein sequence ID" value="SHF82336.1"/>
    <property type="molecule type" value="Genomic_DNA"/>
</dbReference>
<organism evidence="4 5">
    <name type="scientific">Mariniphaga anaerophila</name>
    <dbReference type="NCBI Taxonomy" id="1484053"/>
    <lineage>
        <taxon>Bacteria</taxon>
        <taxon>Pseudomonadati</taxon>
        <taxon>Bacteroidota</taxon>
        <taxon>Bacteroidia</taxon>
        <taxon>Marinilabiliales</taxon>
        <taxon>Prolixibacteraceae</taxon>
        <taxon>Mariniphaga</taxon>
    </lineage>
</organism>
<dbReference type="Pfam" id="PF02494">
    <property type="entry name" value="HYR"/>
    <property type="match status" value="1"/>
</dbReference>
<dbReference type="PROSITE" id="PS50825">
    <property type="entry name" value="HYR"/>
    <property type="match status" value="1"/>
</dbReference>
<dbReference type="Pfam" id="PF18962">
    <property type="entry name" value="Por_Secre_tail"/>
    <property type="match status" value="1"/>
</dbReference>
<dbReference type="STRING" id="1484053.SAMN05444274_11010"/>
<evidence type="ECO:0000259" key="3">
    <source>
        <dbReference type="PROSITE" id="PS50825"/>
    </source>
</evidence>
<name>A0A1M5ET71_9BACT</name>
<dbReference type="Gene3D" id="2.60.40.10">
    <property type="entry name" value="Immunoglobulins"/>
    <property type="match status" value="1"/>
</dbReference>
<sequence>MKKFYFFSFFALLFFIGSGLTFAAEIGDNIKIGSNQQSAKFPQLTYCSEQDKILMVWNGNDSGTDQIFFKFLTHSEVSQNPSAPGMQLSSGSSPWNRYSERPRAAYDAFSATAAVVWQESNAVGKDSVVMAILDVNTESKLTEVVVAANSSWNMTATVASDNNGSFLVAYYDSASTNITAKLFDANGAQSGSDVILGTVAGGYMFPYSIDIAYNSENEIFLVTWADYNSNLFSRTLNSDGTAGELNVYNSIQGVANPSVAYNDSLNIFLIAYDDFAGNVSAQLTDSLGILSGSLFTFGSSSALEAEPDVAYNAKNNGFAVTWSDYLGGSGVWVQEILVSSCTVLVDSVKMDKISATTNSSSVAYDAVNDSYWVAWYGESGGAKDELFLQRYRSENISIKANCKDITVYLDENGEYVLSAEDVDNGSFLLCGHVQMDIDVDEALTCAVTQPVEVRLTASDGDEQTDYCVATVTVLDTVPPVPVCENKTIFLDANGEAYLTPEDIDGGSTDNCGIQAIWLDKTDFYTADLGENTVLLTVKDNAGIERSCEAIVTVSEFIDDTPPSVRTTPLTIYLDETGTASIEPSDIDNGSFDDGEIESLSLDKSVFTCDDANRTDTMFALAPEASTGSVARFVGSQGKDWKYDGVAGSTGLGFNYGFERNLSDGQYYLIGGASEDERNLYRLDAETFSAEFITELMSSDGDEEPLDIAIDNNGYFFIVYKNGTIDKLDPVTWTAVEHANIGAGLGEVSLTYDNENERLLFVHFLQNEAVNAPNVLSEISSNGTVTELFSFFTPGNDSSCCALGIEYAGNGFCFASSAFNCDALFEIDLNNESVNLIAQPNGSSFSGLKDLIYIPANMVTLIVTDIYGNSSEGKVKVEVVDNIEPALVLNQVQVYLGPDGTYKITEQDIEAMIAGTDDNCSSSGNLEFEVYPKIFDCTMDEIVHVRVTAADASGNYTRAWTTVLVFDTLSPVFEPVADFETTVSPGTSETPIEYPEVLATDNCSVEVNLIGGLGPNGLFPVGVTTEKWVAVDDRGNSDTLMFNVTVVALNANPTINPISDVEVSESTSPITVELAGISYGNDLVEQTVAVTAKADNVDLVESIFVNYESGSTGSLEIEIASERSGVAIITVNVIDSEGGEVSETFRLTVIPVNKPPFLVYPISDQWVNASYVLKVPVSPVLGELFDDPEGDALTISAMLADGTVLPGWAELVNDSLVFNPMIENVGCIDVVVKATDIEGGSATDTFAVCVEGYPVNADAISAGGLSVNLYPNPAVDKVNISIKSSSFEPTVVTVYTITGELVLQGKFDAGQLISLDMAEHVSGVYFVKIDQNNRTVVKKLVLKGK</sequence>
<dbReference type="InterPro" id="IPR026444">
    <property type="entry name" value="Secre_tail"/>
</dbReference>
<dbReference type="SUPFAM" id="SSF49313">
    <property type="entry name" value="Cadherin-like"/>
    <property type="match status" value="1"/>
</dbReference>
<dbReference type="InterPro" id="IPR003410">
    <property type="entry name" value="HYR_dom"/>
</dbReference>
<dbReference type="InterPro" id="IPR013783">
    <property type="entry name" value="Ig-like_fold"/>
</dbReference>
<dbReference type="Proteomes" id="UP000184164">
    <property type="component" value="Unassembled WGS sequence"/>
</dbReference>
<dbReference type="SMART" id="SM00736">
    <property type="entry name" value="CADG"/>
    <property type="match status" value="1"/>
</dbReference>
<dbReference type="OrthoDB" id="1119990at2"/>
<keyword evidence="5" id="KW-1185">Reference proteome</keyword>
<protein>
    <submittedName>
        <fullName evidence="4">Por secretion system C-terminal sorting domain-containing protein</fullName>
    </submittedName>
</protein>
<dbReference type="GO" id="GO:0005509">
    <property type="term" value="F:calcium ion binding"/>
    <property type="evidence" value="ECO:0007669"/>
    <property type="project" value="InterPro"/>
</dbReference>
<dbReference type="InterPro" id="IPR015919">
    <property type="entry name" value="Cadherin-like_sf"/>
</dbReference>
<keyword evidence="2" id="KW-0732">Signal</keyword>
<evidence type="ECO:0000313" key="5">
    <source>
        <dbReference type="Proteomes" id="UP000184164"/>
    </source>
</evidence>
<proteinExistence type="predicted"/>
<dbReference type="PANTHER" id="PTHR46343:SF2">
    <property type="entry name" value="SUSHI_VON WILLEBRAND FACTOR TYPE A_EGF_PENTRAXIN DOMAIN-CONTAINING 1"/>
    <property type="match status" value="1"/>
</dbReference>
<feature type="signal peptide" evidence="2">
    <location>
        <begin position="1"/>
        <end position="23"/>
    </location>
</feature>
<dbReference type="NCBIfam" id="TIGR04183">
    <property type="entry name" value="Por_Secre_tail"/>
    <property type="match status" value="1"/>
</dbReference>
<gene>
    <name evidence="4" type="ORF">SAMN05444274_11010</name>
</gene>
<evidence type="ECO:0000256" key="2">
    <source>
        <dbReference type="SAM" id="SignalP"/>
    </source>
</evidence>
<feature type="chain" id="PRO_5013359194" evidence="2">
    <location>
        <begin position="24"/>
        <end position="1344"/>
    </location>
</feature>
<dbReference type="GO" id="GO:0016020">
    <property type="term" value="C:membrane"/>
    <property type="evidence" value="ECO:0007669"/>
    <property type="project" value="InterPro"/>
</dbReference>
<accession>A0A1M5ET71</accession>
<keyword evidence="1" id="KW-0677">Repeat</keyword>
<reference evidence="4 5" key="1">
    <citation type="submission" date="2016-11" db="EMBL/GenBank/DDBJ databases">
        <authorList>
            <person name="Jaros S."/>
            <person name="Januszkiewicz K."/>
            <person name="Wedrychowicz H."/>
        </authorList>
    </citation>
    <scope>NUCLEOTIDE SEQUENCE [LARGE SCALE GENOMIC DNA]</scope>
    <source>
        <strain evidence="4 5">DSM 26910</strain>
    </source>
</reference>
<dbReference type="PANTHER" id="PTHR46343">
    <property type="entry name" value="HYR DOMAIN-CONTAINING PROTEIN"/>
    <property type="match status" value="1"/>
</dbReference>
<dbReference type="SUPFAM" id="SSF75011">
    <property type="entry name" value="3-carboxy-cis,cis-mucoante lactonizing enzyme"/>
    <property type="match status" value="1"/>
</dbReference>
<evidence type="ECO:0000313" key="4">
    <source>
        <dbReference type="EMBL" id="SHF82336.1"/>
    </source>
</evidence>
<dbReference type="RefSeq" id="WP_073003091.1">
    <property type="nucleotide sequence ID" value="NZ_FQUM01000010.1"/>
</dbReference>